<keyword evidence="14" id="KW-1185">Reference proteome</keyword>
<dbReference type="InterPro" id="IPR017452">
    <property type="entry name" value="GPCR_Rhodpsn_7TM"/>
</dbReference>
<accession>A0A8T3E6T1</accession>
<dbReference type="EMBL" id="JAERUA010000001">
    <property type="protein sequence ID" value="KAI1904992.1"/>
    <property type="molecule type" value="Genomic_DNA"/>
</dbReference>
<evidence type="ECO:0000313" key="13">
    <source>
        <dbReference type="EMBL" id="KAI1904992.1"/>
    </source>
</evidence>
<evidence type="ECO:0000256" key="4">
    <source>
        <dbReference type="ARBA" id="ARBA00022989"/>
    </source>
</evidence>
<dbReference type="GO" id="GO:0043410">
    <property type="term" value="P:positive regulation of MAPK cascade"/>
    <property type="evidence" value="ECO:0007669"/>
    <property type="project" value="TreeGrafter"/>
</dbReference>
<dbReference type="GO" id="GO:0071880">
    <property type="term" value="P:adenylate cyclase-activating adrenergic receptor signaling pathway"/>
    <property type="evidence" value="ECO:0007669"/>
    <property type="project" value="TreeGrafter"/>
</dbReference>
<feature type="transmembrane region" description="Helical" evidence="11">
    <location>
        <begin position="236"/>
        <end position="256"/>
    </location>
</feature>
<feature type="transmembrane region" description="Helical" evidence="11">
    <location>
        <begin position="57"/>
        <end position="78"/>
    </location>
</feature>
<feature type="domain" description="G-protein coupled receptors family 1 profile" evidence="12">
    <location>
        <begin position="1"/>
        <end position="291"/>
    </location>
</feature>
<dbReference type="Pfam" id="PF00001">
    <property type="entry name" value="7tm_1"/>
    <property type="match status" value="1"/>
</dbReference>
<comment type="subcellular location">
    <subcellularLocation>
        <location evidence="1">Cell membrane</location>
        <topology evidence="1">Multi-pass membrane protein</topology>
    </subcellularLocation>
</comment>
<keyword evidence="8 10" id="KW-0675">Receptor</keyword>
<keyword evidence="3 10" id="KW-0812">Transmembrane</keyword>
<protein>
    <recommendedName>
        <fullName evidence="12">G-protein coupled receptors family 1 profile domain-containing protein</fullName>
    </recommendedName>
</protein>
<evidence type="ECO:0000256" key="11">
    <source>
        <dbReference type="SAM" id="Phobius"/>
    </source>
</evidence>
<evidence type="ECO:0000256" key="3">
    <source>
        <dbReference type="ARBA" id="ARBA00022692"/>
    </source>
</evidence>
<dbReference type="GO" id="GO:0015052">
    <property type="term" value="F:beta3-adrenergic receptor activity"/>
    <property type="evidence" value="ECO:0007669"/>
    <property type="project" value="TreeGrafter"/>
</dbReference>
<dbReference type="SMART" id="SM01381">
    <property type="entry name" value="7TM_GPCR_Srsx"/>
    <property type="match status" value="1"/>
</dbReference>
<feature type="transmembrane region" description="Helical" evidence="11">
    <location>
        <begin position="99"/>
        <end position="119"/>
    </location>
</feature>
<dbReference type="Proteomes" id="UP000829720">
    <property type="component" value="Unassembled WGS sequence"/>
</dbReference>
<dbReference type="PANTHER" id="PTHR24248">
    <property type="entry name" value="ADRENERGIC RECEPTOR-RELATED G-PROTEIN COUPLED RECEPTOR"/>
    <property type="match status" value="1"/>
</dbReference>
<dbReference type="SUPFAM" id="SSF81321">
    <property type="entry name" value="Family A G protein-coupled receptor-like"/>
    <property type="match status" value="1"/>
</dbReference>
<dbReference type="PRINTS" id="PR00237">
    <property type="entry name" value="GPCRRHODOPSN"/>
</dbReference>
<dbReference type="PROSITE" id="PS50262">
    <property type="entry name" value="G_PROTEIN_RECEP_F1_2"/>
    <property type="match status" value="1"/>
</dbReference>
<evidence type="ECO:0000259" key="12">
    <source>
        <dbReference type="PROSITE" id="PS50262"/>
    </source>
</evidence>
<evidence type="ECO:0000313" key="14">
    <source>
        <dbReference type="Proteomes" id="UP000829720"/>
    </source>
</evidence>
<dbReference type="PRINTS" id="PR01102">
    <property type="entry name" value="5HT6RECEPTR"/>
</dbReference>
<comment type="similarity">
    <text evidence="10">Belongs to the G-protein coupled receptor 1 family.</text>
</comment>
<evidence type="ECO:0000256" key="1">
    <source>
        <dbReference type="ARBA" id="ARBA00004651"/>
    </source>
</evidence>
<keyword evidence="2" id="KW-1003">Cell membrane</keyword>
<evidence type="ECO:0000256" key="10">
    <source>
        <dbReference type="RuleBase" id="RU000688"/>
    </source>
</evidence>
<evidence type="ECO:0000256" key="2">
    <source>
        <dbReference type="ARBA" id="ARBA00022475"/>
    </source>
</evidence>
<evidence type="ECO:0000256" key="6">
    <source>
        <dbReference type="ARBA" id="ARBA00023136"/>
    </source>
</evidence>
<keyword evidence="5 10" id="KW-0297">G-protein coupled receptor</keyword>
<evidence type="ECO:0000256" key="5">
    <source>
        <dbReference type="ARBA" id="ARBA00023040"/>
    </source>
</evidence>
<reference evidence="13" key="1">
    <citation type="submission" date="2021-01" db="EMBL/GenBank/DDBJ databases">
        <authorList>
            <person name="Zahm M."/>
            <person name="Roques C."/>
            <person name="Cabau C."/>
            <person name="Klopp C."/>
            <person name="Donnadieu C."/>
            <person name="Jouanno E."/>
            <person name="Lampietro C."/>
            <person name="Louis A."/>
            <person name="Herpin A."/>
            <person name="Echchiki A."/>
            <person name="Berthelot C."/>
            <person name="Parey E."/>
            <person name="Roest-Crollius H."/>
            <person name="Braasch I."/>
            <person name="Postlethwait J."/>
            <person name="Bobe J."/>
            <person name="Montfort J."/>
            <person name="Bouchez O."/>
            <person name="Begum T."/>
            <person name="Mejri S."/>
            <person name="Adams A."/>
            <person name="Chen W.-J."/>
            <person name="Guiguen Y."/>
        </authorList>
    </citation>
    <scope>NUCLEOTIDE SEQUENCE</scope>
    <source>
        <tissue evidence="13">Blood</tissue>
    </source>
</reference>
<dbReference type="PANTHER" id="PTHR24248:SF3">
    <property type="entry name" value="BETA-3 ADRENERGIC RECEPTOR"/>
    <property type="match status" value="1"/>
</dbReference>
<comment type="caution">
    <text evidence="13">The sequence shown here is derived from an EMBL/GenBank/DDBJ whole genome shotgun (WGS) entry which is preliminary data.</text>
</comment>
<dbReference type="InterPro" id="IPR000276">
    <property type="entry name" value="GPCR_Rhodpsn"/>
</dbReference>
<dbReference type="PROSITE" id="PS00237">
    <property type="entry name" value="G_PROTEIN_RECEP_F1_1"/>
    <property type="match status" value="1"/>
</dbReference>
<dbReference type="AlphaFoldDB" id="A0A8T3E6T1"/>
<feature type="transmembrane region" description="Helical" evidence="11">
    <location>
        <begin position="19"/>
        <end position="45"/>
    </location>
</feature>
<dbReference type="OrthoDB" id="5983033at2759"/>
<organism evidence="13 14">
    <name type="scientific">Albula goreensis</name>
    <dbReference type="NCBI Taxonomy" id="1534307"/>
    <lineage>
        <taxon>Eukaryota</taxon>
        <taxon>Metazoa</taxon>
        <taxon>Chordata</taxon>
        <taxon>Craniata</taxon>
        <taxon>Vertebrata</taxon>
        <taxon>Euteleostomi</taxon>
        <taxon>Actinopterygii</taxon>
        <taxon>Neopterygii</taxon>
        <taxon>Teleostei</taxon>
        <taxon>Albuliformes</taxon>
        <taxon>Albulidae</taxon>
        <taxon>Albula</taxon>
    </lineage>
</organism>
<feature type="transmembrane region" description="Helical" evidence="11">
    <location>
        <begin position="160"/>
        <end position="179"/>
    </location>
</feature>
<keyword evidence="4 11" id="KW-1133">Transmembrane helix</keyword>
<gene>
    <name evidence="13" type="ORF">AGOR_G00011370</name>
</gene>
<name>A0A8T3E6T1_9TELE</name>
<keyword evidence="9 10" id="KW-0807">Transducer</keyword>
<evidence type="ECO:0000256" key="9">
    <source>
        <dbReference type="ARBA" id="ARBA00023224"/>
    </source>
</evidence>
<evidence type="ECO:0000256" key="8">
    <source>
        <dbReference type="ARBA" id="ARBA00023170"/>
    </source>
</evidence>
<keyword evidence="7" id="KW-1015">Disulfide bond</keyword>
<keyword evidence="6 11" id="KW-0472">Membrane</keyword>
<dbReference type="GO" id="GO:0051379">
    <property type="term" value="F:epinephrine binding"/>
    <property type="evidence" value="ECO:0007669"/>
    <property type="project" value="TreeGrafter"/>
</dbReference>
<dbReference type="GO" id="GO:0002025">
    <property type="term" value="P:norepinephrine-epinephrine-mediated vasodilation involved in regulation of systemic arterial blood pressure"/>
    <property type="evidence" value="ECO:0007669"/>
    <property type="project" value="TreeGrafter"/>
</dbReference>
<evidence type="ECO:0000256" key="7">
    <source>
        <dbReference type="ARBA" id="ARBA00023157"/>
    </source>
</evidence>
<proteinExistence type="inferred from homology"/>
<dbReference type="Gene3D" id="1.20.1070.10">
    <property type="entry name" value="Rhodopsin 7-helix transmembrane proteins"/>
    <property type="match status" value="1"/>
</dbReference>
<sequence length="375" mass="41666">MLVIVAIARTPQLKTTTNIFIMSLAFADLIVGGVVVPLGATIVVTGNWQLSKLSCELWTSLDVLCVTASIETLCTIAVDRYVAVTQPLRHRVLLSKRRARLAVCMVWVVAALISFVPIMNQDYRVKNKDDLQAWECYNNTTCCDFITNSPYAIVSSVVSFYIPLVVMIFVYARVLLIASRQVRTIESERLRFHRHSYVCHSDGHHMNGCHGKDSSRCGSTSDGCTASSVLAGEQKALTTVGIIIGCFTIFWLPFFVANIIVNVFRQKVAYELFTTLNWLGYINSGLNPIIYCHSPEFRTAFRTLVGCPWRCLPAPRLNNLNKSLRTHCHCLLGKEEGREVCGEILAGPSNCNGSMQLDSLSKLQSQVTSKQTQDG</sequence>
<dbReference type="GO" id="GO:0005886">
    <property type="term" value="C:plasma membrane"/>
    <property type="evidence" value="ECO:0007669"/>
    <property type="project" value="UniProtKB-SubCell"/>
</dbReference>